<dbReference type="Pfam" id="PF01866">
    <property type="entry name" value="Diphthamide_syn"/>
    <property type="match status" value="1"/>
</dbReference>
<reference evidence="9 11" key="1">
    <citation type="submission" date="2024-01" db="EMBL/GenBank/DDBJ databases">
        <title>A draft genome for the cacao thread blight pathogen Marasmiellus scandens.</title>
        <authorList>
            <person name="Baruah I.K."/>
            <person name="Leung J."/>
            <person name="Bukari Y."/>
            <person name="Amoako-Attah I."/>
            <person name="Meinhardt L.W."/>
            <person name="Bailey B.A."/>
            <person name="Cohen S.P."/>
        </authorList>
    </citation>
    <scope>NUCLEOTIDE SEQUENCE [LARGE SCALE GENOMIC DNA]</scope>
    <source>
        <strain evidence="9 11">GH-19</strain>
    </source>
</reference>
<evidence type="ECO:0000256" key="3">
    <source>
        <dbReference type="ARBA" id="ARBA00006179"/>
    </source>
</evidence>
<dbReference type="Gene3D" id="3.40.50.11840">
    <property type="entry name" value="Diphthamide synthesis DPH1/DPH2 domain 1"/>
    <property type="match status" value="1"/>
</dbReference>
<dbReference type="EMBL" id="JBANRG010000090">
    <property type="protein sequence ID" value="KAK7436912.1"/>
    <property type="molecule type" value="Genomic_DNA"/>
</dbReference>
<dbReference type="SFLD" id="SFLDS00032">
    <property type="entry name" value="Radical_SAM_3-amino-3-carboxyp"/>
    <property type="match status" value="1"/>
</dbReference>
<keyword evidence="4 7" id="KW-0479">Metal-binding</keyword>
<dbReference type="InterPro" id="IPR016435">
    <property type="entry name" value="DPH1/DPH2"/>
</dbReference>
<evidence type="ECO:0000256" key="7">
    <source>
        <dbReference type="RuleBase" id="RU364133"/>
    </source>
</evidence>
<dbReference type="NCBIfam" id="TIGR00272">
    <property type="entry name" value="DPH2"/>
    <property type="match status" value="1"/>
</dbReference>
<evidence type="ECO:0000256" key="2">
    <source>
        <dbReference type="ARBA" id="ARBA00005156"/>
    </source>
</evidence>
<dbReference type="InterPro" id="IPR042263">
    <property type="entry name" value="DPH1/DPH2_1"/>
</dbReference>
<evidence type="ECO:0000313" key="10">
    <source>
        <dbReference type="EMBL" id="KAK7436912.1"/>
    </source>
</evidence>
<keyword evidence="7" id="KW-0963">Cytoplasm</keyword>
<dbReference type="EMBL" id="JBANRG010000090">
    <property type="protein sequence ID" value="KAK7436878.1"/>
    <property type="molecule type" value="Genomic_DNA"/>
</dbReference>
<evidence type="ECO:0000313" key="9">
    <source>
        <dbReference type="EMBL" id="KAK7436878.1"/>
    </source>
</evidence>
<evidence type="ECO:0000256" key="5">
    <source>
        <dbReference type="ARBA" id="ARBA00023004"/>
    </source>
</evidence>
<sequence>MAAIAASGEDAITVTIDVQSDTTANSQNFDDYYEIDRTATDIEEGDFKRVAMQFPDSLLHDSVPIFRALKRRLSAHRELYILADTSYGSCCVDEVAASHVDADAVIHYGYACMSQSPRIPVIYVFGKKPVDVDDCVNQFQKALQLSSDETGKERPVILRHDVAYTHQAVLISERLREVLEPHYMILYAEVPNKVYPTTSPSSPVVNEAFPENCSYLYIGGENLALTHLLMTHSDCDVISYSPPARSCRVESASPTANKLLMRRYAMIQKARDADVFGILVGTLGGSSYLSLIKHLRSLLRERSKKFYTISVGKLNPSKLANFMEIECFVLVACPENSLIDTKDFYRPIVTPYELEVALADDPAEAWLASGTTRAGGGYVLDFQKLLIAEGSSVSDAKGADAQCQNNEDKGSPGEDDDGDKPIFSLVTGKYRHPRRFGDSSPTSETNDEATASDGHTLIKTQHGELAMINDSAAGTFLREQRTYQGLDPRFGQDAPSTLEQGRSGIARGYGEVKSDS</sequence>
<comment type="function">
    <text evidence="7">Required for the first step of diphthamide biosynthesis, a post-translational modification of histidine which occurs in elongation factor 2. DPH1 and DPH2 transfer a 3-amino-3-carboxypropyl (ACP) group from S-adenosyl-L-methionine (SAM) to a histidine residue, the reaction is assisted by a reduction system comprising DPH3 and a NADH-dependent reductase. Facilitates the reduction of the catalytic iron-sulfur cluster found in the DPH1 subunit.</text>
</comment>
<evidence type="ECO:0000313" key="11">
    <source>
        <dbReference type="Proteomes" id="UP001498398"/>
    </source>
</evidence>
<dbReference type="NCBIfam" id="TIGR00322">
    <property type="entry name" value="diphth2_R"/>
    <property type="match status" value="1"/>
</dbReference>
<comment type="caution">
    <text evidence="9">The sequence shown here is derived from an EMBL/GenBank/DDBJ whole genome shotgun (WGS) entry which is preliminary data.</text>
</comment>
<accession>A0ABR1IRY5</accession>
<dbReference type="InterPro" id="IPR010014">
    <property type="entry name" value="DHP2"/>
</dbReference>
<dbReference type="SFLD" id="SFLDF00408">
    <property type="entry name" value="Diphthamide_biosynthesis_famil"/>
    <property type="match status" value="1"/>
</dbReference>
<dbReference type="PANTHER" id="PTHR10762">
    <property type="entry name" value="DIPHTHAMIDE BIOSYNTHESIS PROTEIN"/>
    <property type="match status" value="1"/>
</dbReference>
<comment type="similarity">
    <text evidence="3 7">Belongs to the DPH1/DPH2 family. DPH2 subfamily.</text>
</comment>
<keyword evidence="6 7" id="KW-0411">Iron-sulfur</keyword>
<keyword evidence="11" id="KW-1185">Reference proteome</keyword>
<gene>
    <name evidence="9" type="primary">DPH2_1</name>
    <name evidence="10" type="synonym">DPH2_3</name>
    <name evidence="9" type="ORF">VKT23_018900</name>
    <name evidence="10" type="ORF">VKT23_018932</name>
</gene>
<keyword evidence="5 7" id="KW-0408">Iron</keyword>
<evidence type="ECO:0000256" key="6">
    <source>
        <dbReference type="ARBA" id="ARBA00023014"/>
    </source>
</evidence>
<evidence type="ECO:0000256" key="4">
    <source>
        <dbReference type="ARBA" id="ARBA00022723"/>
    </source>
</evidence>
<protein>
    <recommendedName>
        <fullName evidence="7">2-(3-amino-3-carboxypropyl)histidine synthase subunit 2</fullName>
    </recommendedName>
</protein>
<dbReference type="InterPro" id="IPR042265">
    <property type="entry name" value="DPH1/DPH2_3"/>
</dbReference>
<dbReference type="PANTHER" id="PTHR10762:SF2">
    <property type="entry name" value="2-(3-AMINO-3-CARBOXYPROPYL)HISTIDINE SYNTHASE SUBUNIT 2"/>
    <property type="match status" value="1"/>
</dbReference>
<comment type="pathway">
    <text evidence="2 7">Protein modification; peptidyl-diphthamide biosynthesis.</text>
</comment>
<evidence type="ECO:0000256" key="8">
    <source>
        <dbReference type="SAM" id="MobiDB-lite"/>
    </source>
</evidence>
<feature type="region of interest" description="Disordered" evidence="8">
    <location>
        <begin position="484"/>
        <end position="516"/>
    </location>
</feature>
<dbReference type="SFLD" id="SFLDG01121">
    <property type="entry name" value="Diphthamide_biosynthesis"/>
    <property type="match status" value="1"/>
</dbReference>
<dbReference type="Gene3D" id="3.40.50.11860">
    <property type="entry name" value="Diphthamide synthesis DPH1/DPH2 domain 3"/>
    <property type="match status" value="1"/>
</dbReference>
<evidence type="ECO:0000256" key="1">
    <source>
        <dbReference type="ARBA" id="ARBA00001966"/>
    </source>
</evidence>
<organism evidence="9 11">
    <name type="scientific">Marasmiellus scandens</name>
    <dbReference type="NCBI Taxonomy" id="2682957"/>
    <lineage>
        <taxon>Eukaryota</taxon>
        <taxon>Fungi</taxon>
        <taxon>Dikarya</taxon>
        <taxon>Basidiomycota</taxon>
        <taxon>Agaricomycotina</taxon>
        <taxon>Agaricomycetes</taxon>
        <taxon>Agaricomycetidae</taxon>
        <taxon>Agaricales</taxon>
        <taxon>Marasmiineae</taxon>
        <taxon>Omphalotaceae</taxon>
        <taxon>Marasmiellus</taxon>
    </lineage>
</organism>
<comment type="cofactor">
    <cofactor evidence="1">
        <name>[4Fe-4S] cluster</name>
        <dbReference type="ChEBI" id="CHEBI:49883"/>
    </cofactor>
</comment>
<dbReference type="Proteomes" id="UP001498398">
    <property type="component" value="Unassembled WGS sequence"/>
</dbReference>
<feature type="region of interest" description="Disordered" evidence="8">
    <location>
        <begin position="396"/>
        <end position="452"/>
    </location>
</feature>
<name>A0ABR1IRY5_9AGAR</name>
<comment type="subcellular location">
    <subcellularLocation>
        <location evidence="7">Cytoplasm</location>
    </subcellularLocation>
</comment>
<proteinExistence type="inferred from homology"/>